<keyword evidence="7" id="KW-1185">Reference proteome</keyword>
<evidence type="ECO:0000256" key="1">
    <source>
        <dbReference type="ARBA" id="ARBA00022692"/>
    </source>
</evidence>
<feature type="domain" description="Major facilitator superfamily (MFS) profile" evidence="5">
    <location>
        <begin position="222"/>
        <end position="403"/>
    </location>
</feature>
<keyword evidence="1 4" id="KW-0812">Transmembrane</keyword>
<feature type="transmembrane region" description="Helical" evidence="4">
    <location>
        <begin position="352"/>
        <end position="374"/>
    </location>
</feature>
<feature type="transmembrane region" description="Helical" evidence="4">
    <location>
        <begin position="21"/>
        <end position="48"/>
    </location>
</feature>
<name>A0ABT3HHW0_9HYPH</name>
<dbReference type="Proteomes" id="UP001209755">
    <property type="component" value="Unassembled WGS sequence"/>
</dbReference>
<feature type="transmembrane region" description="Helical" evidence="4">
    <location>
        <begin position="54"/>
        <end position="73"/>
    </location>
</feature>
<dbReference type="InterPro" id="IPR036259">
    <property type="entry name" value="MFS_trans_sf"/>
</dbReference>
<sequence length="403" mass="42357">MTTLADHAHIDDGLARHNARVLATAQAFGGANSTIVIAASSLAAHYLLGADKSLATVPVTTFVFGVALATIPVQLLSRRIGRKPTFLIGALFGICAGLISARAVFVGSFELLCLGTAFSGVYNGFAQAYRFAAADSASDAFRPKAISWVLVGGVVAAVIGPQVVIYTRDLFAPIAFAGAFVGQSVIGAVALLILTFFREPPRPVTTSKTGGRPLIQIVSQSRFIVAVLCGITSYALMSFVMTAAPLAMVACNHSADVAALGIQWHVIAMFGPSFFTGTLINRFGVERVIGTGLVLLAGCSIVALSGIDVAHFWIALILLGVGWNFGFVGATAMVTGTYRLDERNKVQAANDFLVFGFQAVASFTSGAMLARFGWDTINWSVFPFVVVALATLVWLHFARPDAA</sequence>
<feature type="transmembrane region" description="Helical" evidence="4">
    <location>
        <begin position="380"/>
        <end position="398"/>
    </location>
</feature>
<feature type="transmembrane region" description="Helical" evidence="4">
    <location>
        <begin position="223"/>
        <end position="250"/>
    </location>
</feature>
<dbReference type="PROSITE" id="PS50850">
    <property type="entry name" value="MFS"/>
    <property type="match status" value="1"/>
</dbReference>
<evidence type="ECO:0000259" key="5">
    <source>
        <dbReference type="PROSITE" id="PS50850"/>
    </source>
</evidence>
<evidence type="ECO:0000256" key="3">
    <source>
        <dbReference type="ARBA" id="ARBA00023136"/>
    </source>
</evidence>
<dbReference type="InterPro" id="IPR020846">
    <property type="entry name" value="MFS_dom"/>
</dbReference>
<feature type="transmembrane region" description="Helical" evidence="4">
    <location>
        <begin position="145"/>
        <end position="164"/>
    </location>
</feature>
<feature type="transmembrane region" description="Helical" evidence="4">
    <location>
        <begin position="170"/>
        <end position="197"/>
    </location>
</feature>
<feature type="transmembrane region" description="Helical" evidence="4">
    <location>
        <begin position="111"/>
        <end position="133"/>
    </location>
</feature>
<dbReference type="RefSeq" id="WP_264603553.1">
    <property type="nucleotide sequence ID" value="NZ_JAOQNS010000016.1"/>
</dbReference>
<dbReference type="PANTHER" id="PTHR23534:SF1">
    <property type="entry name" value="MAJOR FACILITATOR SUPERFAMILY PROTEIN"/>
    <property type="match status" value="1"/>
</dbReference>
<keyword evidence="3 4" id="KW-0472">Membrane</keyword>
<reference evidence="7" key="1">
    <citation type="submission" date="2023-07" db="EMBL/GenBank/DDBJ databases">
        <title>Genome sequencing of Purple Non-Sulfur Bacteria from various extreme environments.</title>
        <authorList>
            <person name="Mayer M."/>
        </authorList>
    </citation>
    <scope>NUCLEOTIDE SEQUENCE [LARGE SCALE GENOMIC DNA]</scope>
    <source>
        <strain evidence="7">DSM 17935</strain>
    </source>
</reference>
<dbReference type="InterPro" id="IPR011701">
    <property type="entry name" value="MFS"/>
</dbReference>
<dbReference type="Pfam" id="PF07690">
    <property type="entry name" value="MFS_1"/>
    <property type="match status" value="1"/>
</dbReference>
<dbReference type="Gene3D" id="1.20.1250.20">
    <property type="entry name" value="MFS general substrate transporter like domains"/>
    <property type="match status" value="1"/>
</dbReference>
<dbReference type="SUPFAM" id="SSF103473">
    <property type="entry name" value="MFS general substrate transporter"/>
    <property type="match status" value="1"/>
</dbReference>
<feature type="transmembrane region" description="Helical" evidence="4">
    <location>
        <begin position="313"/>
        <end position="340"/>
    </location>
</feature>
<evidence type="ECO:0000256" key="2">
    <source>
        <dbReference type="ARBA" id="ARBA00022989"/>
    </source>
</evidence>
<evidence type="ECO:0000313" key="6">
    <source>
        <dbReference type="EMBL" id="MCW2309980.1"/>
    </source>
</evidence>
<organism evidence="6 7">
    <name type="scientific">Rhodobium gokarnense</name>
    <dbReference type="NCBI Taxonomy" id="364296"/>
    <lineage>
        <taxon>Bacteria</taxon>
        <taxon>Pseudomonadati</taxon>
        <taxon>Pseudomonadota</taxon>
        <taxon>Alphaproteobacteria</taxon>
        <taxon>Hyphomicrobiales</taxon>
        <taxon>Rhodobiaceae</taxon>
        <taxon>Rhodobium</taxon>
    </lineage>
</organism>
<gene>
    <name evidence="6" type="ORF">M2319_004344</name>
</gene>
<dbReference type="EMBL" id="JAOQNS010000016">
    <property type="protein sequence ID" value="MCW2309980.1"/>
    <property type="molecule type" value="Genomic_DNA"/>
</dbReference>
<feature type="transmembrane region" description="Helical" evidence="4">
    <location>
        <begin position="288"/>
        <end position="307"/>
    </location>
</feature>
<feature type="transmembrane region" description="Helical" evidence="4">
    <location>
        <begin position="262"/>
        <end position="281"/>
    </location>
</feature>
<dbReference type="PANTHER" id="PTHR23534">
    <property type="entry name" value="MFS PERMEASE"/>
    <property type="match status" value="1"/>
</dbReference>
<protein>
    <submittedName>
        <fullName evidence="6">MFS family permease</fullName>
    </submittedName>
</protein>
<keyword evidence="2 4" id="KW-1133">Transmembrane helix</keyword>
<comment type="caution">
    <text evidence="6">The sequence shown here is derived from an EMBL/GenBank/DDBJ whole genome shotgun (WGS) entry which is preliminary data.</text>
</comment>
<evidence type="ECO:0000256" key="4">
    <source>
        <dbReference type="SAM" id="Phobius"/>
    </source>
</evidence>
<feature type="transmembrane region" description="Helical" evidence="4">
    <location>
        <begin position="85"/>
        <end position="105"/>
    </location>
</feature>
<proteinExistence type="predicted"/>
<accession>A0ABT3HHW0</accession>
<evidence type="ECO:0000313" key="7">
    <source>
        <dbReference type="Proteomes" id="UP001209755"/>
    </source>
</evidence>